<feature type="transmembrane region" description="Helical" evidence="1">
    <location>
        <begin position="7"/>
        <end position="29"/>
    </location>
</feature>
<dbReference type="PROSITE" id="PS51257">
    <property type="entry name" value="PROKAR_LIPOPROTEIN"/>
    <property type="match status" value="1"/>
</dbReference>
<organism evidence="2 3">
    <name type="scientific">Candidatus Adlerbacteria bacterium RIFCSPHIGHO2_02_FULL_52_17</name>
    <dbReference type="NCBI Taxonomy" id="1797240"/>
    <lineage>
        <taxon>Bacteria</taxon>
        <taxon>Candidatus Adleribacteriota</taxon>
    </lineage>
</organism>
<dbReference type="Proteomes" id="UP000177564">
    <property type="component" value="Unassembled WGS sequence"/>
</dbReference>
<proteinExistence type="predicted"/>
<feature type="transmembrane region" description="Helical" evidence="1">
    <location>
        <begin position="49"/>
        <end position="78"/>
    </location>
</feature>
<sequence length="83" mass="9146">MRFLKIILIVLFSTLPLGLILSLIGMFLGCQNYFELGCVAGVGNYFGQIGFMLTIATFITYPLGFGILILAIIVGVIWRISKK</sequence>
<dbReference type="EMBL" id="MEWU01000003">
    <property type="protein sequence ID" value="OGC84030.1"/>
    <property type="molecule type" value="Genomic_DNA"/>
</dbReference>
<dbReference type="AlphaFoldDB" id="A0A1F4XQR5"/>
<keyword evidence="1" id="KW-0812">Transmembrane</keyword>
<gene>
    <name evidence="2" type="ORF">A3D68_01800</name>
</gene>
<evidence type="ECO:0000256" key="1">
    <source>
        <dbReference type="SAM" id="Phobius"/>
    </source>
</evidence>
<evidence type="ECO:0000313" key="3">
    <source>
        <dbReference type="Proteomes" id="UP000177564"/>
    </source>
</evidence>
<reference evidence="2 3" key="1">
    <citation type="journal article" date="2016" name="Nat. Commun.">
        <title>Thousands of microbial genomes shed light on interconnected biogeochemical processes in an aquifer system.</title>
        <authorList>
            <person name="Anantharaman K."/>
            <person name="Brown C.T."/>
            <person name="Hug L.A."/>
            <person name="Sharon I."/>
            <person name="Castelle C.J."/>
            <person name="Probst A.J."/>
            <person name="Thomas B.C."/>
            <person name="Singh A."/>
            <person name="Wilkins M.J."/>
            <person name="Karaoz U."/>
            <person name="Brodie E.L."/>
            <person name="Williams K.H."/>
            <person name="Hubbard S.S."/>
            <person name="Banfield J.F."/>
        </authorList>
    </citation>
    <scope>NUCLEOTIDE SEQUENCE [LARGE SCALE GENOMIC DNA]</scope>
</reference>
<accession>A0A1F4XQR5</accession>
<keyword evidence="1" id="KW-1133">Transmembrane helix</keyword>
<comment type="caution">
    <text evidence="2">The sequence shown here is derived from an EMBL/GenBank/DDBJ whole genome shotgun (WGS) entry which is preliminary data.</text>
</comment>
<evidence type="ECO:0000313" key="2">
    <source>
        <dbReference type="EMBL" id="OGC84030.1"/>
    </source>
</evidence>
<name>A0A1F4XQR5_9BACT</name>
<dbReference type="STRING" id="1797240.A3D68_01800"/>
<keyword evidence="1" id="KW-0472">Membrane</keyword>
<protein>
    <submittedName>
        <fullName evidence="2">Uncharacterized protein</fullName>
    </submittedName>
</protein>